<dbReference type="InterPro" id="IPR022791">
    <property type="entry name" value="L-PG_synthase/AglD"/>
</dbReference>
<dbReference type="AlphaFoldDB" id="X1CND8"/>
<feature type="transmembrane region" description="Helical" evidence="6">
    <location>
        <begin position="20"/>
        <end position="43"/>
    </location>
</feature>
<comment type="caution">
    <text evidence="7">The sequence shown here is derived from an EMBL/GenBank/DDBJ whole genome shotgun (WGS) entry which is preliminary data.</text>
</comment>
<dbReference type="PANTHER" id="PTHR40277:SF1">
    <property type="entry name" value="BLL5419 PROTEIN"/>
    <property type="match status" value="1"/>
</dbReference>
<evidence type="ECO:0000256" key="6">
    <source>
        <dbReference type="SAM" id="Phobius"/>
    </source>
</evidence>
<dbReference type="EMBL" id="BART01034940">
    <property type="protein sequence ID" value="GAH09297.1"/>
    <property type="molecule type" value="Genomic_DNA"/>
</dbReference>
<keyword evidence="3 6" id="KW-0812">Transmembrane</keyword>
<feature type="transmembrane region" description="Helical" evidence="6">
    <location>
        <begin position="63"/>
        <end position="88"/>
    </location>
</feature>
<accession>X1CND8</accession>
<evidence type="ECO:0000256" key="1">
    <source>
        <dbReference type="ARBA" id="ARBA00004651"/>
    </source>
</evidence>
<name>X1CND8_9ZZZZ</name>
<dbReference type="PANTHER" id="PTHR40277">
    <property type="entry name" value="BLL5419 PROTEIN"/>
    <property type="match status" value="1"/>
</dbReference>
<keyword evidence="2" id="KW-1003">Cell membrane</keyword>
<evidence type="ECO:0000256" key="2">
    <source>
        <dbReference type="ARBA" id="ARBA00022475"/>
    </source>
</evidence>
<evidence type="ECO:0000313" key="7">
    <source>
        <dbReference type="EMBL" id="GAH09297.1"/>
    </source>
</evidence>
<dbReference type="GO" id="GO:0005886">
    <property type="term" value="C:plasma membrane"/>
    <property type="evidence" value="ECO:0007669"/>
    <property type="project" value="UniProtKB-SubCell"/>
</dbReference>
<evidence type="ECO:0000256" key="4">
    <source>
        <dbReference type="ARBA" id="ARBA00022989"/>
    </source>
</evidence>
<reference evidence="7" key="1">
    <citation type="journal article" date="2014" name="Front. Microbiol.">
        <title>High frequency of phylogenetically diverse reductive dehalogenase-homologous genes in deep subseafloor sedimentary metagenomes.</title>
        <authorList>
            <person name="Kawai M."/>
            <person name="Futagami T."/>
            <person name="Toyoda A."/>
            <person name="Takaki Y."/>
            <person name="Nishi S."/>
            <person name="Hori S."/>
            <person name="Arai W."/>
            <person name="Tsubouchi T."/>
            <person name="Morono Y."/>
            <person name="Uchiyama I."/>
            <person name="Ito T."/>
            <person name="Fujiyama A."/>
            <person name="Inagaki F."/>
            <person name="Takami H."/>
        </authorList>
    </citation>
    <scope>NUCLEOTIDE SEQUENCE</scope>
    <source>
        <strain evidence="7">Expedition CK06-06</strain>
    </source>
</reference>
<comment type="subcellular location">
    <subcellularLocation>
        <location evidence="1">Cell membrane</location>
        <topology evidence="1">Multi-pass membrane protein</topology>
    </subcellularLocation>
</comment>
<proteinExistence type="predicted"/>
<dbReference type="Pfam" id="PF03706">
    <property type="entry name" value="LPG_synthase_TM"/>
    <property type="match status" value="1"/>
</dbReference>
<protein>
    <recommendedName>
        <fullName evidence="8">Flippase-like domain-containing protein</fullName>
    </recommendedName>
</protein>
<feature type="non-terminal residue" evidence="7">
    <location>
        <position position="1"/>
    </location>
</feature>
<keyword evidence="4 6" id="KW-1133">Transmembrane helix</keyword>
<organism evidence="7">
    <name type="scientific">marine sediment metagenome</name>
    <dbReference type="NCBI Taxonomy" id="412755"/>
    <lineage>
        <taxon>unclassified sequences</taxon>
        <taxon>metagenomes</taxon>
        <taxon>ecological metagenomes</taxon>
    </lineage>
</organism>
<evidence type="ECO:0000256" key="5">
    <source>
        <dbReference type="ARBA" id="ARBA00023136"/>
    </source>
</evidence>
<sequence length="108" mass="12018">IIYSQIYILGLSLDIEIPYLVFLMLYAIANIVAFIPITFAGLGTREATLIFLFSFFGVSPEKAVVISLAGHLVTDMLTGFYGFIISVVETRNNKKDLSELKQLLDKPI</sequence>
<evidence type="ECO:0008006" key="8">
    <source>
        <dbReference type="Google" id="ProtNLM"/>
    </source>
</evidence>
<dbReference type="NCBIfam" id="TIGR00374">
    <property type="entry name" value="flippase-like domain"/>
    <property type="match status" value="1"/>
</dbReference>
<gene>
    <name evidence="7" type="ORF">S01H4_59547</name>
</gene>
<keyword evidence="5 6" id="KW-0472">Membrane</keyword>
<evidence type="ECO:0000256" key="3">
    <source>
        <dbReference type="ARBA" id="ARBA00022692"/>
    </source>
</evidence>